<dbReference type="InterPro" id="IPR050194">
    <property type="entry name" value="Glycosyltransferase_grp1"/>
</dbReference>
<dbReference type="Proteomes" id="UP001595945">
    <property type="component" value="Unassembled WGS sequence"/>
</dbReference>
<reference evidence="3 4" key="1">
    <citation type="journal article" date="2019" name="Int. J. Syst. Evol. Microbiol.">
        <title>The Global Catalogue of Microorganisms (GCM) 10K type strain sequencing project: providing services to taxonomists for standard genome sequencing and annotation.</title>
        <authorList>
            <consortium name="The Broad Institute Genomics Platform"/>
            <consortium name="The Broad Institute Genome Sequencing Center for Infectious Disease"/>
            <person name="Wu L."/>
            <person name="Ma J."/>
        </authorList>
    </citation>
    <scope>NUCLEOTIDE SEQUENCE [LARGE SCALE GENOMIC DNA]</scope>
    <source>
        <strain evidence="3 4">XZYJ18</strain>
    </source>
</reference>
<gene>
    <name evidence="3" type="ORF">ACFO9K_04485</name>
</gene>
<dbReference type="PANTHER" id="PTHR45947:SF3">
    <property type="entry name" value="SULFOQUINOVOSYL TRANSFERASE SQD2"/>
    <property type="match status" value="1"/>
</dbReference>
<evidence type="ECO:0000256" key="1">
    <source>
        <dbReference type="SAM" id="MobiDB-lite"/>
    </source>
</evidence>
<dbReference type="RefSeq" id="WP_254267020.1">
    <property type="nucleotide sequence ID" value="NZ_CP100400.1"/>
</dbReference>
<keyword evidence="4" id="KW-1185">Reference proteome</keyword>
<feature type="compositionally biased region" description="Basic and acidic residues" evidence="1">
    <location>
        <begin position="52"/>
        <end position="63"/>
    </location>
</feature>
<sequence>MRVLQVAHALPPATYGGTELYTRDLAAALAEQGHEVAVAAPRGADESSGSDSLRESDCERPDAETFDLPDSGGETAPAVGGRPLDAVVRPAVDDRFRGVLADWDPDVVHLQHFKHLSATLPAICEARGVACVATLHDFWPICHREQLYRPEERPCSGPESVEKCADCYRRAAVGDGRATDGGTAGRATGDPAVDAVARRDDALRDALSATDRLVAPSRFLRETFVAFGASPERVEQCRNGIRVERFEDTGFDPDSRLRVGYAGRVTERKGVHLLAAAAGEVEGADLHVFGRFDPESDDYHARLAALADGETTFHGWYADRATPYREMDVLVLPSVWYENSPLVIQEAFASGVPVVTADVGGMAELVRDGEDGLTVPVGDADGLRDALSRLARNPDLVADLREGVTEPKRLRDHAGEIADLYAECVGAGE</sequence>
<name>A0ABD5PYX5_9EURY</name>
<dbReference type="Gene3D" id="3.40.50.2000">
    <property type="entry name" value="Glycogen Phosphorylase B"/>
    <property type="match status" value="2"/>
</dbReference>
<organism evidence="3 4">
    <name type="scientific">Halorussus aquaticus</name>
    <dbReference type="NCBI Taxonomy" id="2953748"/>
    <lineage>
        <taxon>Archaea</taxon>
        <taxon>Methanobacteriati</taxon>
        <taxon>Methanobacteriota</taxon>
        <taxon>Stenosarchaea group</taxon>
        <taxon>Halobacteria</taxon>
        <taxon>Halobacteriales</taxon>
        <taxon>Haladaptataceae</taxon>
        <taxon>Halorussus</taxon>
    </lineage>
</organism>
<dbReference type="Pfam" id="PF13579">
    <property type="entry name" value="Glyco_trans_4_4"/>
    <property type="match status" value="1"/>
</dbReference>
<evidence type="ECO:0000259" key="2">
    <source>
        <dbReference type="Pfam" id="PF13579"/>
    </source>
</evidence>
<dbReference type="SUPFAM" id="SSF53756">
    <property type="entry name" value="UDP-Glycosyltransferase/glycogen phosphorylase"/>
    <property type="match status" value="1"/>
</dbReference>
<dbReference type="CDD" id="cd03823">
    <property type="entry name" value="GT4_ExpE7-like"/>
    <property type="match status" value="1"/>
</dbReference>
<comment type="caution">
    <text evidence="3">The sequence shown here is derived from an EMBL/GenBank/DDBJ whole genome shotgun (WGS) entry which is preliminary data.</text>
</comment>
<dbReference type="PANTHER" id="PTHR45947">
    <property type="entry name" value="SULFOQUINOVOSYL TRANSFERASE SQD2"/>
    <property type="match status" value="1"/>
</dbReference>
<dbReference type="AlphaFoldDB" id="A0ABD5PYX5"/>
<protein>
    <submittedName>
        <fullName evidence="3">Glycosyltransferase family 4 protein</fullName>
    </submittedName>
</protein>
<accession>A0ABD5PYX5</accession>
<dbReference type="GeneID" id="73045435"/>
<proteinExistence type="predicted"/>
<feature type="domain" description="Glycosyltransferase subfamily 4-like N-terminal" evidence="2">
    <location>
        <begin position="16"/>
        <end position="240"/>
    </location>
</feature>
<evidence type="ECO:0000313" key="4">
    <source>
        <dbReference type="Proteomes" id="UP001595945"/>
    </source>
</evidence>
<dbReference type="EMBL" id="JBHSHT010000001">
    <property type="protein sequence ID" value="MFC4823512.1"/>
    <property type="molecule type" value="Genomic_DNA"/>
</dbReference>
<feature type="region of interest" description="Disordered" evidence="1">
    <location>
        <begin position="39"/>
        <end position="82"/>
    </location>
</feature>
<evidence type="ECO:0000313" key="3">
    <source>
        <dbReference type="EMBL" id="MFC4823512.1"/>
    </source>
</evidence>
<dbReference type="Pfam" id="PF13692">
    <property type="entry name" value="Glyco_trans_1_4"/>
    <property type="match status" value="1"/>
</dbReference>
<dbReference type="InterPro" id="IPR028098">
    <property type="entry name" value="Glyco_trans_4-like_N"/>
</dbReference>